<sequence>MSNLNEGTNPELQACIHCRCPTAKRCTGCLGAPDYDDKPSVSTFYCSFACQKADWPGHRTECRKLQARKSLSRAASLLQDIVYKIRVQTTTLEIKSAHVEGMTVYLNGPLPNPLCTQQMTPFPTHLFKDQAILKSALVYTACMEAMVFLYSFTKELLRDICSEIKEITVSVIKHGLRICFGPAHGLKVNMPQSMYHNVYKVVLKQGEVWAIDPTGAQFGYYEPLCSWKSFQQRISTVDRANELGYIRHKVFYNSAKYPVKFMVSKQAEKEELVKTLEDWLSVWVTLHGGKFNAILQGTEATFESTKNEFLKQLSAHVKKSLARMYMPAEIAKRTEEVEARIAQNQADPISRNEFEGFRKFLVSAMGNPSL</sequence>
<dbReference type="AlphaFoldDB" id="A0A6A6Y4X2"/>
<proteinExistence type="predicted"/>
<keyword evidence="2 4" id="KW-0863">Zinc-finger</keyword>
<evidence type="ECO:0000313" key="8">
    <source>
        <dbReference type="RefSeq" id="XP_033570532.1"/>
    </source>
</evidence>
<reference evidence="8" key="3">
    <citation type="submission" date="2025-04" db="UniProtKB">
        <authorList>
            <consortium name="RefSeq"/>
        </authorList>
    </citation>
    <scope>IDENTIFICATION</scope>
    <source>
        <strain evidence="8">CBS 304.34</strain>
    </source>
</reference>
<accession>A0A6A6Y4X2</accession>
<dbReference type="Gene3D" id="6.10.140.2220">
    <property type="match status" value="1"/>
</dbReference>
<dbReference type="GO" id="GO:0008270">
    <property type="term" value="F:zinc ion binding"/>
    <property type="evidence" value="ECO:0007669"/>
    <property type="project" value="UniProtKB-KW"/>
</dbReference>
<evidence type="ECO:0000256" key="3">
    <source>
        <dbReference type="ARBA" id="ARBA00022833"/>
    </source>
</evidence>
<evidence type="ECO:0000256" key="1">
    <source>
        <dbReference type="ARBA" id="ARBA00022723"/>
    </source>
</evidence>
<evidence type="ECO:0000256" key="2">
    <source>
        <dbReference type="ARBA" id="ARBA00022771"/>
    </source>
</evidence>
<keyword evidence="3" id="KW-0862">Zinc</keyword>
<reference evidence="6 8" key="1">
    <citation type="journal article" date="2020" name="Stud. Mycol.">
        <title>101 Dothideomycetes genomes: a test case for predicting lifestyles and emergence of pathogens.</title>
        <authorList>
            <person name="Haridas S."/>
            <person name="Albert R."/>
            <person name="Binder M."/>
            <person name="Bloem J."/>
            <person name="Labutti K."/>
            <person name="Salamov A."/>
            <person name="Andreopoulos B."/>
            <person name="Baker S."/>
            <person name="Barry K."/>
            <person name="Bills G."/>
            <person name="Bluhm B."/>
            <person name="Cannon C."/>
            <person name="Castanera R."/>
            <person name="Culley D."/>
            <person name="Daum C."/>
            <person name="Ezra D."/>
            <person name="Gonzalez J."/>
            <person name="Henrissat B."/>
            <person name="Kuo A."/>
            <person name="Liang C."/>
            <person name="Lipzen A."/>
            <person name="Lutzoni F."/>
            <person name="Magnuson J."/>
            <person name="Mondo S."/>
            <person name="Nolan M."/>
            <person name="Ohm R."/>
            <person name="Pangilinan J."/>
            <person name="Park H.-J."/>
            <person name="Ramirez L."/>
            <person name="Alfaro M."/>
            <person name="Sun H."/>
            <person name="Tritt A."/>
            <person name="Yoshinaga Y."/>
            <person name="Zwiers L.-H."/>
            <person name="Turgeon B."/>
            <person name="Goodwin S."/>
            <person name="Spatafora J."/>
            <person name="Crous P."/>
            <person name="Grigoriev I."/>
        </authorList>
    </citation>
    <scope>NUCLEOTIDE SEQUENCE</scope>
    <source>
        <strain evidence="6 8">CBS 304.34</strain>
    </source>
</reference>
<gene>
    <name evidence="6 8" type="ORF">BDZ99DRAFT_426986</name>
</gene>
<keyword evidence="7" id="KW-1185">Reference proteome</keyword>
<dbReference type="EMBL" id="MU003717">
    <property type="protein sequence ID" value="KAF2803568.1"/>
    <property type="molecule type" value="Genomic_DNA"/>
</dbReference>
<dbReference type="SUPFAM" id="SSF144232">
    <property type="entry name" value="HIT/MYND zinc finger-like"/>
    <property type="match status" value="1"/>
</dbReference>
<dbReference type="OrthoDB" id="432970at2759"/>
<dbReference type="PROSITE" id="PS50865">
    <property type="entry name" value="ZF_MYND_2"/>
    <property type="match status" value="1"/>
</dbReference>
<feature type="domain" description="MYND-type" evidence="5">
    <location>
        <begin position="15"/>
        <end position="62"/>
    </location>
</feature>
<evidence type="ECO:0000313" key="7">
    <source>
        <dbReference type="Proteomes" id="UP000504636"/>
    </source>
</evidence>
<evidence type="ECO:0000313" key="6">
    <source>
        <dbReference type="EMBL" id="KAF2803568.1"/>
    </source>
</evidence>
<organism evidence="6">
    <name type="scientific">Mytilinidion resinicola</name>
    <dbReference type="NCBI Taxonomy" id="574789"/>
    <lineage>
        <taxon>Eukaryota</taxon>
        <taxon>Fungi</taxon>
        <taxon>Dikarya</taxon>
        <taxon>Ascomycota</taxon>
        <taxon>Pezizomycotina</taxon>
        <taxon>Dothideomycetes</taxon>
        <taxon>Pleosporomycetidae</taxon>
        <taxon>Mytilinidiales</taxon>
        <taxon>Mytilinidiaceae</taxon>
        <taxon>Mytilinidion</taxon>
    </lineage>
</organism>
<name>A0A6A6Y4X2_9PEZI</name>
<dbReference type="GeneID" id="54458032"/>
<dbReference type="RefSeq" id="XP_033570532.1">
    <property type="nucleotide sequence ID" value="XM_033717139.1"/>
</dbReference>
<evidence type="ECO:0000259" key="5">
    <source>
        <dbReference type="PROSITE" id="PS50865"/>
    </source>
</evidence>
<dbReference type="Pfam" id="PF01753">
    <property type="entry name" value="zf-MYND"/>
    <property type="match status" value="1"/>
</dbReference>
<keyword evidence="1" id="KW-0479">Metal-binding</keyword>
<evidence type="ECO:0000256" key="4">
    <source>
        <dbReference type="PROSITE-ProRule" id="PRU00134"/>
    </source>
</evidence>
<protein>
    <recommendedName>
        <fullName evidence="5">MYND-type domain-containing protein</fullName>
    </recommendedName>
</protein>
<dbReference type="InterPro" id="IPR002893">
    <property type="entry name" value="Znf_MYND"/>
</dbReference>
<reference evidence="8" key="2">
    <citation type="submission" date="2020-04" db="EMBL/GenBank/DDBJ databases">
        <authorList>
            <consortium name="NCBI Genome Project"/>
        </authorList>
    </citation>
    <scope>NUCLEOTIDE SEQUENCE</scope>
    <source>
        <strain evidence="8">CBS 304.34</strain>
    </source>
</reference>
<dbReference type="Proteomes" id="UP000504636">
    <property type="component" value="Unplaced"/>
</dbReference>